<evidence type="ECO:0000313" key="3">
    <source>
        <dbReference type="Proteomes" id="UP000641932"/>
    </source>
</evidence>
<dbReference type="EMBL" id="BMMS01000005">
    <property type="protein sequence ID" value="GGO84165.1"/>
    <property type="molecule type" value="Genomic_DNA"/>
</dbReference>
<reference evidence="2" key="1">
    <citation type="journal article" date="2014" name="Int. J. Syst. Evol. Microbiol.">
        <title>Complete genome sequence of Corynebacterium casei LMG S-19264T (=DSM 44701T), isolated from a smear-ripened cheese.</title>
        <authorList>
            <consortium name="US DOE Joint Genome Institute (JGI-PGF)"/>
            <person name="Walter F."/>
            <person name="Albersmeier A."/>
            <person name="Kalinowski J."/>
            <person name="Ruckert C."/>
        </authorList>
    </citation>
    <scope>NUCLEOTIDE SEQUENCE</scope>
    <source>
        <strain evidence="2">CGMCC 4.7201</strain>
    </source>
</reference>
<proteinExistence type="predicted"/>
<reference evidence="2" key="2">
    <citation type="submission" date="2020-09" db="EMBL/GenBank/DDBJ databases">
        <authorList>
            <person name="Sun Q."/>
            <person name="Zhou Y."/>
        </authorList>
    </citation>
    <scope>NUCLEOTIDE SEQUENCE</scope>
    <source>
        <strain evidence="2">CGMCC 4.7201</strain>
    </source>
</reference>
<accession>A0A918DVG0</accession>
<evidence type="ECO:0000256" key="1">
    <source>
        <dbReference type="SAM" id="MobiDB-lite"/>
    </source>
</evidence>
<protein>
    <submittedName>
        <fullName evidence="2">Uncharacterized protein</fullName>
    </submittedName>
</protein>
<comment type="caution">
    <text evidence="2">The sequence shown here is derived from an EMBL/GenBank/DDBJ whole genome shotgun (WGS) entry which is preliminary data.</text>
</comment>
<evidence type="ECO:0000313" key="2">
    <source>
        <dbReference type="EMBL" id="GGO84165.1"/>
    </source>
</evidence>
<dbReference type="Proteomes" id="UP000641932">
    <property type="component" value="Unassembled WGS sequence"/>
</dbReference>
<keyword evidence="3" id="KW-1185">Reference proteome</keyword>
<gene>
    <name evidence="2" type="ORF">GCM10012280_15010</name>
</gene>
<name>A0A918DVG0_9ACTN</name>
<organism evidence="2 3">
    <name type="scientific">Wenjunlia tyrosinilytica</name>
    <dbReference type="NCBI Taxonomy" id="1544741"/>
    <lineage>
        <taxon>Bacteria</taxon>
        <taxon>Bacillati</taxon>
        <taxon>Actinomycetota</taxon>
        <taxon>Actinomycetes</taxon>
        <taxon>Kitasatosporales</taxon>
        <taxon>Streptomycetaceae</taxon>
        <taxon>Wenjunlia</taxon>
    </lineage>
</organism>
<feature type="compositionally biased region" description="Basic residues" evidence="1">
    <location>
        <begin position="57"/>
        <end position="74"/>
    </location>
</feature>
<sequence>MSGQAPDEAVPAEAAEAAEAAGQAAVMAHPGVSLPHGLSDSMHGIAPRLTLLPPPRQRARPGRPHRRLDHRSDG</sequence>
<feature type="compositionally biased region" description="Low complexity" evidence="1">
    <location>
        <begin position="1"/>
        <end position="28"/>
    </location>
</feature>
<feature type="region of interest" description="Disordered" evidence="1">
    <location>
        <begin position="1"/>
        <end position="74"/>
    </location>
</feature>
<dbReference type="AlphaFoldDB" id="A0A918DVG0"/>